<evidence type="ECO:0000313" key="1">
    <source>
        <dbReference type="EMBL" id="EHD04128.1"/>
    </source>
</evidence>
<feature type="non-terminal residue" evidence="1">
    <location>
        <position position="30"/>
    </location>
</feature>
<sequence length="30" mass="3520">MNAGAFYRTQSLDRPGQFTFQRARATIKWT</sequence>
<proteinExistence type="predicted"/>
<gene>
    <name evidence="1" type="ORF">LTSEWAN_1995</name>
</gene>
<dbReference type="AlphaFoldDB" id="G5SAC0"/>
<dbReference type="EMBL" id="AFCX01000658">
    <property type="protein sequence ID" value="EHD04128.1"/>
    <property type="molecule type" value="Genomic_DNA"/>
</dbReference>
<evidence type="ECO:0000313" key="2">
    <source>
        <dbReference type="Proteomes" id="UP000003536"/>
    </source>
</evidence>
<accession>G5SAC0</accession>
<name>G5SAC0_SALET</name>
<organism evidence="1 2">
    <name type="scientific">Salmonella enterica subsp. enterica serovar Wandsworth str. A4-580</name>
    <dbReference type="NCBI Taxonomy" id="913086"/>
    <lineage>
        <taxon>Bacteria</taxon>
        <taxon>Pseudomonadati</taxon>
        <taxon>Pseudomonadota</taxon>
        <taxon>Gammaproteobacteria</taxon>
        <taxon>Enterobacterales</taxon>
        <taxon>Enterobacteriaceae</taxon>
        <taxon>Salmonella</taxon>
    </lineage>
</organism>
<reference evidence="1 2" key="1">
    <citation type="journal article" date="2011" name="BMC Genomics">
        <title>Genome sequencing reveals diversification of virulence factor content and possible host adaptation in distinct subpopulations of Salmonella enterica.</title>
        <authorList>
            <person name="den Bakker H.C."/>
            <person name="Moreno Switt A.I."/>
            <person name="Govoni G."/>
            <person name="Cummings C.A."/>
            <person name="Ranieri M.L."/>
            <person name="Degoricija L."/>
            <person name="Hoelzer K."/>
            <person name="Rodriguez-Rivera L.D."/>
            <person name="Brown S."/>
            <person name="Bolchacova E."/>
            <person name="Furtado M.R."/>
            <person name="Wiedmann M."/>
        </authorList>
    </citation>
    <scope>NUCLEOTIDE SEQUENCE [LARGE SCALE GENOMIC DNA]</scope>
    <source>
        <strain evidence="1 2">A4-580</strain>
    </source>
</reference>
<dbReference type="Proteomes" id="UP000003536">
    <property type="component" value="Unassembled WGS sequence"/>
</dbReference>
<comment type="caution">
    <text evidence="1">The sequence shown here is derived from an EMBL/GenBank/DDBJ whole genome shotgun (WGS) entry which is preliminary data.</text>
</comment>
<protein>
    <submittedName>
        <fullName evidence="1">Uncharacterized protein</fullName>
    </submittedName>
</protein>